<evidence type="ECO:0000313" key="1">
    <source>
        <dbReference type="EMBL" id="WUX34753.1"/>
    </source>
</evidence>
<dbReference type="RefSeq" id="WP_329353818.1">
    <property type="nucleotide sequence ID" value="NZ_CP109490.1"/>
</dbReference>
<accession>A0ABZ1Z8A7</accession>
<evidence type="ECO:0000313" key="2">
    <source>
        <dbReference type="Proteomes" id="UP001431926"/>
    </source>
</evidence>
<dbReference type="EMBL" id="CP109491">
    <property type="protein sequence ID" value="WUX34753.1"/>
    <property type="molecule type" value="Genomic_DNA"/>
</dbReference>
<protein>
    <submittedName>
        <fullName evidence="1">Uncharacterized protein</fullName>
    </submittedName>
</protein>
<proteinExistence type="predicted"/>
<organism evidence="1 2">
    <name type="scientific">Streptomyces anulatus</name>
    <name type="common">Streptomyces chrysomallus</name>
    <dbReference type="NCBI Taxonomy" id="1892"/>
    <lineage>
        <taxon>Bacteria</taxon>
        <taxon>Bacillati</taxon>
        <taxon>Actinomycetota</taxon>
        <taxon>Actinomycetes</taxon>
        <taxon>Kitasatosporales</taxon>
        <taxon>Streptomycetaceae</taxon>
        <taxon>Streptomyces</taxon>
    </lineage>
</organism>
<gene>
    <name evidence="1" type="ORF">OG367_00255</name>
</gene>
<name>A0ABZ1Z8A7_STRAQ</name>
<sequence length="186" mass="19825">MDAAVKEAAVARFLHEYPQTERVVCDHPALLGCAGVDWSRIPGCPAGIPALLHGLLDEVVGPAALPVLENVLMNSVFHVSAVMPAVLPFLISLAAVADIAVRSGLVELLVVAAELSLPVDADDERQVLLFGKDSDHPEREWCRAAFAAHASDLRALLEEGALPDGLISVDDRECLLRAVEPQRCPS</sequence>
<keyword evidence="2" id="KW-1185">Reference proteome</keyword>
<dbReference type="Proteomes" id="UP001431926">
    <property type="component" value="Chromosome"/>
</dbReference>
<reference evidence="1" key="1">
    <citation type="submission" date="2022-10" db="EMBL/GenBank/DDBJ databases">
        <title>The complete genomes of actinobacterial strains from the NBC collection.</title>
        <authorList>
            <person name="Joergensen T.S."/>
            <person name="Alvarez Arevalo M."/>
            <person name="Sterndorff E.B."/>
            <person name="Faurdal D."/>
            <person name="Vuksanovic O."/>
            <person name="Mourched A.-S."/>
            <person name="Charusanti P."/>
            <person name="Shaw S."/>
            <person name="Blin K."/>
            <person name="Weber T."/>
        </authorList>
    </citation>
    <scope>NUCLEOTIDE SEQUENCE</scope>
    <source>
        <strain evidence="1">NBC_01436</strain>
    </source>
</reference>